<gene>
    <name evidence="2" type="ORF">SDC9_166179</name>
</gene>
<dbReference type="AlphaFoldDB" id="A0A645G3V7"/>
<evidence type="ECO:0000313" key="2">
    <source>
        <dbReference type="EMBL" id="MPN18814.1"/>
    </source>
</evidence>
<accession>A0A645G3V7</accession>
<dbReference type="InterPro" id="IPR028921">
    <property type="entry name" value="NTF2_fold_dom"/>
</dbReference>
<comment type="caution">
    <text evidence="2">The sequence shown here is derived from an EMBL/GenBank/DDBJ whole genome shotgun (WGS) entry which is preliminary data.</text>
</comment>
<protein>
    <recommendedName>
        <fullName evidence="1">NTF2 fold domain-containing protein</fullName>
    </recommendedName>
</protein>
<sequence>MLLSMSSCENQSDASKTAGEYDIVSPSDYNLNVKEGEGAIVRDYVDNAETAQQIADAVIKSIVGEKQFSELIGVHISYDPENGIWLVDRNLGPLVFGGDYLCAIKKSNGEILKVVAGE</sequence>
<reference evidence="2" key="1">
    <citation type="submission" date="2019-08" db="EMBL/GenBank/DDBJ databases">
        <authorList>
            <person name="Kucharzyk K."/>
            <person name="Murdoch R.W."/>
            <person name="Higgins S."/>
            <person name="Loffler F."/>
        </authorList>
    </citation>
    <scope>NUCLEOTIDE SEQUENCE</scope>
</reference>
<proteinExistence type="predicted"/>
<evidence type="ECO:0000259" key="1">
    <source>
        <dbReference type="Pfam" id="PF15631"/>
    </source>
</evidence>
<feature type="domain" description="NTF2 fold" evidence="1">
    <location>
        <begin position="50"/>
        <end position="115"/>
    </location>
</feature>
<organism evidence="2">
    <name type="scientific">bioreactor metagenome</name>
    <dbReference type="NCBI Taxonomy" id="1076179"/>
    <lineage>
        <taxon>unclassified sequences</taxon>
        <taxon>metagenomes</taxon>
        <taxon>ecological metagenomes</taxon>
    </lineage>
</organism>
<name>A0A645G3V7_9ZZZZ</name>
<dbReference type="Pfam" id="PF15631">
    <property type="entry name" value="Imm-NTF2-2"/>
    <property type="match status" value="1"/>
</dbReference>
<dbReference type="EMBL" id="VSSQ01066233">
    <property type="protein sequence ID" value="MPN18814.1"/>
    <property type="molecule type" value="Genomic_DNA"/>
</dbReference>